<dbReference type="RefSeq" id="WP_155581944.1">
    <property type="nucleotide sequence ID" value="NZ_JBHSTH010000038.1"/>
</dbReference>
<evidence type="ECO:0000313" key="1">
    <source>
        <dbReference type="EMBL" id="MUF03546.1"/>
    </source>
</evidence>
<gene>
    <name evidence="1" type="ORF">GNF76_04320</name>
</gene>
<dbReference type="OrthoDB" id="7013726at2"/>
<proteinExistence type="predicted"/>
<accession>A0A6I3WA18</accession>
<dbReference type="Gene3D" id="1.20.140.10">
    <property type="entry name" value="Butyryl-CoA Dehydrogenase, subunit A, domain 3"/>
    <property type="match status" value="1"/>
</dbReference>
<organism evidence="1 2">
    <name type="scientific">Pseudomonas spelaei</name>
    <dbReference type="NCBI Taxonomy" id="1055469"/>
    <lineage>
        <taxon>Bacteria</taxon>
        <taxon>Pseudomonadati</taxon>
        <taxon>Pseudomonadota</taxon>
        <taxon>Gammaproteobacteria</taxon>
        <taxon>Pseudomonadales</taxon>
        <taxon>Pseudomonadaceae</taxon>
        <taxon>Pseudomonas</taxon>
    </lineage>
</organism>
<dbReference type="Proteomes" id="UP000438196">
    <property type="component" value="Unassembled WGS sequence"/>
</dbReference>
<name>A0A6I3WA18_9PSED</name>
<dbReference type="EMBL" id="WNNK01000003">
    <property type="protein sequence ID" value="MUF03546.1"/>
    <property type="molecule type" value="Genomic_DNA"/>
</dbReference>
<protein>
    <submittedName>
        <fullName evidence="1">Acyl-CoA dehydrogenase</fullName>
    </submittedName>
</protein>
<comment type="caution">
    <text evidence="1">The sequence shown here is derived from an EMBL/GenBank/DDBJ whole genome shotgun (WGS) entry which is preliminary data.</text>
</comment>
<dbReference type="AlphaFoldDB" id="A0A6I3WA18"/>
<sequence>MNALTQPDALQQARHLLESTLRFVQHSDDPYVISRFGDLQIRIDVAAALLERAEALKGQSPVETQIALTEAQIASAEALIAASNAEFELTGQRTALPPTLDDPLRWKYQIVGNYRLNGVAPRSAV</sequence>
<evidence type="ECO:0000313" key="2">
    <source>
        <dbReference type="Proteomes" id="UP000438196"/>
    </source>
</evidence>
<keyword evidence="2" id="KW-1185">Reference proteome</keyword>
<reference evidence="1 2" key="1">
    <citation type="submission" date="2019-11" db="EMBL/GenBank/DDBJ databases">
        <title>Pseudomonas karstica sp. nov. and Pseudomonas spelaei sp. nov. from karst caves.</title>
        <authorList>
            <person name="Zeman M."/>
        </authorList>
    </citation>
    <scope>NUCLEOTIDE SEQUENCE [LARGE SCALE GENOMIC DNA]</scope>
    <source>
        <strain evidence="1 2">CCM 7893</strain>
    </source>
</reference>